<evidence type="ECO:0000256" key="14">
    <source>
        <dbReference type="ARBA" id="ARBA00023211"/>
    </source>
</evidence>
<name>A0AAV3AWY8_PYXAD</name>
<proteinExistence type="inferred from homology"/>
<protein>
    <recommendedName>
        <fullName evidence="5">Double-strand break repair protein MRE11</fullName>
    </recommendedName>
</protein>
<feature type="domain" description="Mre11 DNA-binding" evidence="18">
    <location>
        <begin position="219"/>
        <end position="387"/>
    </location>
</feature>
<dbReference type="GO" id="GO:0000014">
    <property type="term" value="F:single-stranded DNA endodeoxyribonuclease activity"/>
    <property type="evidence" value="ECO:0007669"/>
    <property type="project" value="TreeGrafter"/>
</dbReference>
<dbReference type="AlphaFoldDB" id="A0AAV3AWY8"/>
<reference evidence="19" key="1">
    <citation type="thesis" date="2020" institute="ProQuest LLC" country="789 East Eisenhower Parkway, Ann Arbor, MI, USA">
        <title>Comparative Genomics and Chromosome Evolution.</title>
        <authorList>
            <person name="Mudd A.B."/>
        </authorList>
    </citation>
    <scope>NUCLEOTIDE SEQUENCE</scope>
    <source>
        <strain evidence="19">1538</strain>
        <tissue evidence="19">Blood</tissue>
    </source>
</reference>
<evidence type="ECO:0000313" key="19">
    <source>
        <dbReference type="EMBL" id="DBA32470.1"/>
    </source>
</evidence>
<comment type="cofactor">
    <cofactor evidence="1">
        <name>Mn(2+)</name>
        <dbReference type="ChEBI" id="CHEBI:29035"/>
    </cofactor>
</comment>
<dbReference type="InterPro" id="IPR038487">
    <property type="entry name" value="Mre11_capping_dom"/>
</dbReference>
<evidence type="ECO:0000256" key="15">
    <source>
        <dbReference type="ARBA" id="ARBA00023242"/>
    </source>
</evidence>
<evidence type="ECO:0000256" key="9">
    <source>
        <dbReference type="ARBA" id="ARBA00022763"/>
    </source>
</evidence>
<evidence type="ECO:0000256" key="1">
    <source>
        <dbReference type="ARBA" id="ARBA00001936"/>
    </source>
</evidence>
<feature type="region of interest" description="Disordered" evidence="17">
    <location>
        <begin position="434"/>
        <end position="520"/>
    </location>
</feature>
<dbReference type="GO" id="GO:0004527">
    <property type="term" value="F:exonuclease activity"/>
    <property type="evidence" value="ECO:0007669"/>
    <property type="project" value="UniProtKB-KW"/>
</dbReference>
<keyword evidence="20" id="KW-1185">Reference proteome</keyword>
<dbReference type="GO" id="GO:0031573">
    <property type="term" value="P:mitotic intra-S DNA damage checkpoint signaling"/>
    <property type="evidence" value="ECO:0007669"/>
    <property type="project" value="TreeGrafter"/>
</dbReference>
<organism evidence="19 20">
    <name type="scientific">Pyxicephalus adspersus</name>
    <name type="common">African bullfrog</name>
    <dbReference type="NCBI Taxonomy" id="30357"/>
    <lineage>
        <taxon>Eukaryota</taxon>
        <taxon>Metazoa</taxon>
        <taxon>Chordata</taxon>
        <taxon>Craniata</taxon>
        <taxon>Vertebrata</taxon>
        <taxon>Euteleostomi</taxon>
        <taxon>Amphibia</taxon>
        <taxon>Batrachia</taxon>
        <taxon>Anura</taxon>
        <taxon>Neobatrachia</taxon>
        <taxon>Ranoidea</taxon>
        <taxon>Pyxicephalidae</taxon>
        <taxon>Pyxicephalinae</taxon>
        <taxon>Pyxicephalus</taxon>
    </lineage>
</organism>
<dbReference type="InterPro" id="IPR029052">
    <property type="entry name" value="Metallo-depent_PP-like"/>
</dbReference>
<keyword evidence="6" id="KW-0158">Chromosome</keyword>
<gene>
    <name evidence="19" type="ORF">GDO54_000260</name>
</gene>
<keyword evidence="10" id="KW-0378">Hydrolase</keyword>
<evidence type="ECO:0000256" key="4">
    <source>
        <dbReference type="ARBA" id="ARBA00009028"/>
    </source>
</evidence>
<evidence type="ECO:0000256" key="2">
    <source>
        <dbReference type="ARBA" id="ARBA00004123"/>
    </source>
</evidence>
<dbReference type="EMBL" id="DYDO01000001">
    <property type="protein sequence ID" value="DBA32470.1"/>
    <property type="molecule type" value="Genomic_DNA"/>
</dbReference>
<evidence type="ECO:0000256" key="5">
    <source>
        <dbReference type="ARBA" id="ARBA00017089"/>
    </source>
</evidence>
<keyword evidence="8" id="KW-0255">Endonuclease</keyword>
<evidence type="ECO:0000256" key="10">
    <source>
        <dbReference type="ARBA" id="ARBA00022801"/>
    </source>
</evidence>
<sequence length="520" mass="60000">MELLRKYCMGDRPVQFEVLSDQSVNFSYSKFPWVNYQDENLNISIPVFSVHGNHDDPTGADALCALDLLSCAGLVNHFGRSTSVEKIDISPILLQKGRTKIALYGLGSIPDERLYRMFVNKQVTMLRPREDESIWFNLFVIHQNRSKHGNTNYIPEQFLDDFLDLIIWGHEHECKIAPTRNEQQLFYVSQPGSSVATSLSPGEAEKKHVGLLRIKNKKMNMQKIPLQTVRQFFIDDVVLADYPDIFNPDNPKVTQDIENFCIEKIESMLDLAERERLGNTRQPDKPLIRLRVDYTGGFEPFNTLRFSQKFVDKTANPKDIIHFFRHKEQKDKKGQSINFEKFESKTSSEGATLRVEDLVKQYFQTAEKNVQLSLLTERGMGEAVQEFVDKEEKDAIEELVKFQLEKTQRFLKERNIDPEEEKIDYEVRKFRETRKENTNEEDEEVQEAINRARAHRSQTEDVNMSDDDDDGMGKKFSMPLSDDSDDNIPPPTRGKGRGRARGGRGQSTSTRGTSRRGRGL</sequence>
<evidence type="ECO:0000256" key="16">
    <source>
        <dbReference type="ARBA" id="ARBA00023254"/>
    </source>
</evidence>
<keyword evidence="7" id="KW-0540">Nuclease</keyword>
<dbReference type="GO" id="GO:0030145">
    <property type="term" value="F:manganese ion binding"/>
    <property type="evidence" value="ECO:0007669"/>
    <property type="project" value="InterPro"/>
</dbReference>
<comment type="subcellular location">
    <subcellularLocation>
        <location evidence="3">Chromosome</location>
        <location evidence="3">Telomere</location>
    </subcellularLocation>
    <subcellularLocation>
        <location evidence="2">Nucleus</location>
    </subcellularLocation>
</comment>
<evidence type="ECO:0000259" key="18">
    <source>
        <dbReference type="SMART" id="SM01347"/>
    </source>
</evidence>
<dbReference type="GO" id="GO:0006303">
    <property type="term" value="P:double-strand break repair via nonhomologous end joining"/>
    <property type="evidence" value="ECO:0007669"/>
    <property type="project" value="TreeGrafter"/>
</dbReference>
<dbReference type="PANTHER" id="PTHR10139:SF1">
    <property type="entry name" value="DOUBLE-STRAND BREAK REPAIR PROTEIN MRE11"/>
    <property type="match status" value="1"/>
</dbReference>
<dbReference type="GO" id="GO:0000781">
    <property type="term" value="C:chromosome, telomeric region"/>
    <property type="evidence" value="ECO:0007669"/>
    <property type="project" value="UniProtKB-SubCell"/>
</dbReference>
<dbReference type="PANTHER" id="PTHR10139">
    <property type="entry name" value="DOUBLE-STRAND BREAK REPAIR PROTEIN MRE11"/>
    <property type="match status" value="1"/>
</dbReference>
<evidence type="ECO:0000256" key="8">
    <source>
        <dbReference type="ARBA" id="ARBA00022759"/>
    </source>
</evidence>
<evidence type="ECO:0000256" key="13">
    <source>
        <dbReference type="ARBA" id="ARBA00023204"/>
    </source>
</evidence>
<dbReference type="GO" id="GO:0097552">
    <property type="term" value="P:mitochondrial double-strand break repair via homologous recombination"/>
    <property type="evidence" value="ECO:0007669"/>
    <property type="project" value="TreeGrafter"/>
</dbReference>
<keyword evidence="11" id="KW-0269">Exonuclease</keyword>
<dbReference type="GO" id="GO:0007095">
    <property type="term" value="P:mitotic G2 DNA damage checkpoint signaling"/>
    <property type="evidence" value="ECO:0007669"/>
    <property type="project" value="TreeGrafter"/>
</dbReference>
<dbReference type="Pfam" id="PF00149">
    <property type="entry name" value="Metallophos"/>
    <property type="match status" value="1"/>
</dbReference>
<dbReference type="InterPro" id="IPR004843">
    <property type="entry name" value="Calcineurin-like_PHP"/>
</dbReference>
<evidence type="ECO:0000256" key="12">
    <source>
        <dbReference type="ARBA" id="ARBA00022895"/>
    </source>
</evidence>
<evidence type="ECO:0000256" key="6">
    <source>
        <dbReference type="ARBA" id="ARBA00022454"/>
    </source>
</evidence>
<dbReference type="InterPro" id="IPR007281">
    <property type="entry name" value="Mre11_DNA-bd"/>
</dbReference>
<dbReference type="Gene3D" id="3.30.110.110">
    <property type="entry name" value="Mre11, capping domain"/>
    <property type="match status" value="1"/>
</dbReference>
<keyword evidence="14" id="KW-0464">Manganese</keyword>
<evidence type="ECO:0000256" key="11">
    <source>
        <dbReference type="ARBA" id="ARBA00022839"/>
    </source>
</evidence>
<dbReference type="Gene3D" id="3.60.21.10">
    <property type="match status" value="1"/>
</dbReference>
<dbReference type="GO" id="GO:0000724">
    <property type="term" value="P:double-strand break repair via homologous recombination"/>
    <property type="evidence" value="ECO:0007669"/>
    <property type="project" value="TreeGrafter"/>
</dbReference>
<evidence type="ECO:0000313" key="20">
    <source>
        <dbReference type="Proteomes" id="UP001181693"/>
    </source>
</evidence>
<keyword evidence="16" id="KW-0469">Meiosis</keyword>
<dbReference type="FunFam" id="3.30.110.110:FF:000001">
    <property type="entry name" value="Double-strand break repair protein"/>
    <property type="match status" value="1"/>
</dbReference>
<accession>A0AAV3AWY8</accession>
<dbReference type="Proteomes" id="UP001181693">
    <property type="component" value="Unassembled WGS sequence"/>
</dbReference>
<dbReference type="SMART" id="SM01347">
    <property type="entry name" value="Mre11_DNA_bind"/>
    <property type="match status" value="1"/>
</dbReference>
<keyword evidence="12" id="KW-0779">Telomere</keyword>
<dbReference type="GO" id="GO:0030870">
    <property type="term" value="C:Mre11 complex"/>
    <property type="evidence" value="ECO:0007669"/>
    <property type="project" value="TreeGrafter"/>
</dbReference>
<dbReference type="GO" id="GO:0000723">
    <property type="term" value="P:telomere maintenance"/>
    <property type="evidence" value="ECO:0007669"/>
    <property type="project" value="TreeGrafter"/>
</dbReference>
<dbReference type="Pfam" id="PF04152">
    <property type="entry name" value="Mre11_DNA_bind"/>
    <property type="match status" value="1"/>
</dbReference>
<keyword evidence="9" id="KW-0227">DNA damage</keyword>
<keyword evidence="13" id="KW-0234">DNA repair</keyword>
<evidence type="ECO:0000256" key="3">
    <source>
        <dbReference type="ARBA" id="ARBA00004574"/>
    </source>
</evidence>
<comment type="similarity">
    <text evidence="4">Belongs to the MRE11/RAD32 family.</text>
</comment>
<evidence type="ECO:0000256" key="7">
    <source>
        <dbReference type="ARBA" id="ARBA00022722"/>
    </source>
</evidence>
<keyword evidence="15" id="KW-0539">Nucleus</keyword>
<dbReference type="InterPro" id="IPR041796">
    <property type="entry name" value="Mre11_N"/>
</dbReference>
<comment type="caution">
    <text evidence="19">The sequence shown here is derived from an EMBL/GenBank/DDBJ whole genome shotgun (WGS) entry which is preliminary data.</text>
</comment>
<evidence type="ECO:0000256" key="17">
    <source>
        <dbReference type="SAM" id="MobiDB-lite"/>
    </source>
</evidence>
<dbReference type="CDD" id="cd00840">
    <property type="entry name" value="MPP_Mre11_N"/>
    <property type="match status" value="1"/>
</dbReference>
<dbReference type="GO" id="GO:0042138">
    <property type="term" value="P:meiotic DNA double-strand break formation"/>
    <property type="evidence" value="ECO:0007669"/>
    <property type="project" value="TreeGrafter"/>
</dbReference>
<dbReference type="GO" id="GO:0035861">
    <property type="term" value="C:site of double-strand break"/>
    <property type="evidence" value="ECO:0007669"/>
    <property type="project" value="TreeGrafter"/>
</dbReference>
<dbReference type="FunFam" id="3.60.21.10:FF:000011">
    <property type="entry name" value="Double-strand break repair protein"/>
    <property type="match status" value="1"/>
</dbReference>
<dbReference type="SUPFAM" id="SSF56300">
    <property type="entry name" value="Metallo-dependent phosphatases"/>
    <property type="match status" value="1"/>
</dbReference>